<dbReference type="InterPro" id="IPR000994">
    <property type="entry name" value="Pept_M24"/>
</dbReference>
<dbReference type="SUPFAM" id="SSF53092">
    <property type="entry name" value="Creatinase/prolidase N-terminal domain"/>
    <property type="match status" value="1"/>
</dbReference>
<accession>A0ABU2VR72</accession>
<dbReference type="Proteomes" id="UP001183824">
    <property type="component" value="Unassembled WGS sequence"/>
</dbReference>
<comment type="caution">
    <text evidence="3">The sequence shown here is derived from an EMBL/GenBank/DDBJ whole genome shotgun (WGS) entry which is preliminary data.</text>
</comment>
<evidence type="ECO:0000259" key="1">
    <source>
        <dbReference type="Pfam" id="PF00557"/>
    </source>
</evidence>
<dbReference type="SUPFAM" id="SSF55920">
    <property type="entry name" value="Creatinase/aminopeptidase"/>
    <property type="match status" value="1"/>
</dbReference>
<proteinExistence type="predicted"/>
<feature type="domain" description="Peptidase M24" evidence="1">
    <location>
        <begin position="196"/>
        <end position="394"/>
    </location>
</feature>
<keyword evidence="4" id="KW-1185">Reference proteome</keyword>
<dbReference type="RefSeq" id="WP_311720710.1">
    <property type="nucleotide sequence ID" value="NZ_JAVREZ010000037.1"/>
</dbReference>
<dbReference type="InterPro" id="IPR050659">
    <property type="entry name" value="Peptidase_M24B"/>
</dbReference>
<protein>
    <submittedName>
        <fullName evidence="3">Xaa-Pro peptidase family protein</fullName>
    </submittedName>
</protein>
<dbReference type="CDD" id="cd01066">
    <property type="entry name" value="APP_MetAP"/>
    <property type="match status" value="1"/>
</dbReference>
<reference evidence="4" key="1">
    <citation type="submission" date="2023-07" db="EMBL/GenBank/DDBJ databases">
        <title>30 novel species of actinomycetes from the DSMZ collection.</title>
        <authorList>
            <person name="Nouioui I."/>
        </authorList>
    </citation>
    <scope>NUCLEOTIDE SEQUENCE [LARGE SCALE GENOMIC DNA]</scope>
    <source>
        <strain evidence="4">DSM 41640</strain>
    </source>
</reference>
<dbReference type="InterPro" id="IPR000587">
    <property type="entry name" value="Creatinase_N"/>
</dbReference>
<organism evidence="3 4">
    <name type="scientific">Streptomyces doebereineriae</name>
    <dbReference type="NCBI Taxonomy" id="3075528"/>
    <lineage>
        <taxon>Bacteria</taxon>
        <taxon>Bacillati</taxon>
        <taxon>Actinomycetota</taxon>
        <taxon>Actinomycetes</taxon>
        <taxon>Kitasatosporales</taxon>
        <taxon>Streptomycetaceae</taxon>
        <taxon>Streptomyces</taxon>
    </lineage>
</organism>
<dbReference type="InterPro" id="IPR029149">
    <property type="entry name" value="Creatin/AminoP/Spt16_N"/>
</dbReference>
<dbReference type="InterPro" id="IPR036005">
    <property type="entry name" value="Creatinase/aminopeptidase-like"/>
</dbReference>
<sequence>MRRTETVFRELREPNLMRVNYDRLQRRMSEFGLDALVSTTAENLTYLTGVSSVHLDMFPHSGRAFAVLPRDTEAGAVFVCGRCEVDQFLDADERIAEAIAYGPFYRELPEEVTLNHEDDLLRTVSDDRRFDDALAALTHAVQQVCPGGGRVAVDEEGVPAEFLDELGKRLTGWQLVPGAAHLRHVRQVKTARETELVAAAARVAENAIRATVAVMREGVTERELVREFNRSVVSQGGTPRFTLIRIGANAVAGQRLPTTTALRRGQAVWFDVGAVVDGYWCDIARVATLGEPDQRVARLYEAVLAGEQAALDHARPGMTGQELFELTVGAVRDAGIPHYRRSHVGHGIGVEVYDPVLIRPDSTDPLREGTVVNIETPYYEFGFGCVHVEDPFVVGPDGNRLLTTLPRELIVVR</sequence>
<dbReference type="PANTHER" id="PTHR46112">
    <property type="entry name" value="AMINOPEPTIDASE"/>
    <property type="match status" value="1"/>
</dbReference>
<dbReference type="Pfam" id="PF00557">
    <property type="entry name" value="Peptidase_M24"/>
    <property type="match status" value="1"/>
</dbReference>
<dbReference type="Gene3D" id="3.40.350.10">
    <property type="entry name" value="Creatinase/prolidase N-terminal domain"/>
    <property type="match status" value="1"/>
</dbReference>
<dbReference type="Pfam" id="PF01321">
    <property type="entry name" value="Creatinase_N"/>
    <property type="match status" value="1"/>
</dbReference>
<evidence type="ECO:0000313" key="3">
    <source>
        <dbReference type="EMBL" id="MDT0488119.1"/>
    </source>
</evidence>
<evidence type="ECO:0000259" key="2">
    <source>
        <dbReference type="Pfam" id="PF01321"/>
    </source>
</evidence>
<feature type="domain" description="Creatinase N-terminal" evidence="2">
    <location>
        <begin position="22"/>
        <end position="188"/>
    </location>
</feature>
<dbReference type="Gene3D" id="3.90.230.10">
    <property type="entry name" value="Creatinase/methionine aminopeptidase superfamily"/>
    <property type="match status" value="1"/>
</dbReference>
<dbReference type="EMBL" id="JAVREZ010000037">
    <property type="protein sequence ID" value="MDT0488119.1"/>
    <property type="molecule type" value="Genomic_DNA"/>
</dbReference>
<name>A0ABU2VR72_9ACTN</name>
<gene>
    <name evidence="3" type="ORF">RNB18_49575</name>
</gene>
<evidence type="ECO:0000313" key="4">
    <source>
        <dbReference type="Proteomes" id="UP001183824"/>
    </source>
</evidence>
<dbReference type="PANTHER" id="PTHR46112:SF2">
    <property type="entry name" value="XAA-PRO AMINOPEPTIDASE P-RELATED"/>
    <property type="match status" value="1"/>
</dbReference>